<evidence type="ECO:0000313" key="5">
    <source>
        <dbReference type="Proteomes" id="UP000664357"/>
    </source>
</evidence>
<keyword evidence="5" id="KW-1185">Reference proteome</keyword>
<feature type="domain" description="UspA" evidence="3">
    <location>
        <begin position="3"/>
        <end position="139"/>
    </location>
</feature>
<organism evidence="4 5">
    <name type="scientific">Candidatus Enterococcus ferrettii</name>
    <dbReference type="NCBI Taxonomy" id="2815324"/>
    <lineage>
        <taxon>Bacteria</taxon>
        <taxon>Bacillati</taxon>
        <taxon>Bacillota</taxon>
        <taxon>Bacilli</taxon>
        <taxon>Lactobacillales</taxon>
        <taxon>Enterococcaceae</taxon>
        <taxon>Enterococcus</taxon>
    </lineage>
</organism>
<reference evidence="4 5" key="1">
    <citation type="submission" date="2024-02" db="EMBL/GenBank/DDBJ databases">
        <title>The Genome Sequence of Enterococcus sp. DIV0159.</title>
        <authorList>
            <person name="Earl A."/>
            <person name="Manson A."/>
            <person name="Gilmore M."/>
            <person name="Sanders J."/>
            <person name="Shea T."/>
            <person name="Howe W."/>
            <person name="Livny J."/>
            <person name="Cuomo C."/>
            <person name="Neafsey D."/>
            <person name="Birren B."/>
        </authorList>
    </citation>
    <scope>NUCLEOTIDE SEQUENCE [LARGE SCALE GENOMIC DNA]</scope>
    <source>
        <strain evidence="4 5">665A</strain>
    </source>
</reference>
<dbReference type="Proteomes" id="UP000664357">
    <property type="component" value="Unassembled WGS sequence"/>
</dbReference>
<evidence type="ECO:0000256" key="2">
    <source>
        <dbReference type="PIRNR" id="PIRNR006276"/>
    </source>
</evidence>
<name>A0ABV0ESA6_9ENTE</name>
<dbReference type="Pfam" id="PF00582">
    <property type="entry name" value="Usp"/>
    <property type="match status" value="1"/>
</dbReference>
<dbReference type="PANTHER" id="PTHR46268:SF6">
    <property type="entry name" value="UNIVERSAL STRESS PROTEIN UP12"/>
    <property type="match status" value="1"/>
</dbReference>
<accession>A0ABV0ESA6</accession>
<dbReference type="PRINTS" id="PR01438">
    <property type="entry name" value="UNVRSLSTRESS"/>
</dbReference>
<keyword evidence="2" id="KW-0963">Cytoplasm</keyword>
<protein>
    <recommendedName>
        <fullName evidence="2">Universal stress protein</fullName>
    </recommendedName>
</protein>
<comment type="caution">
    <text evidence="4">The sequence shown here is derived from an EMBL/GenBank/DDBJ whole genome shotgun (WGS) entry which is preliminary data.</text>
</comment>
<evidence type="ECO:0000256" key="1">
    <source>
        <dbReference type="ARBA" id="ARBA00008791"/>
    </source>
</evidence>
<dbReference type="CDD" id="cd00293">
    <property type="entry name" value="USP-like"/>
    <property type="match status" value="1"/>
</dbReference>
<dbReference type="EMBL" id="JAFREL020000003">
    <property type="protein sequence ID" value="MEO1771416.1"/>
    <property type="molecule type" value="Genomic_DNA"/>
</dbReference>
<dbReference type="InterPro" id="IPR006016">
    <property type="entry name" value="UspA"/>
</dbReference>
<comment type="similarity">
    <text evidence="1 2">Belongs to the universal stress protein A family.</text>
</comment>
<dbReference type="PANTHER" id="PTHR46268">
    <property type="entry name" value="STRESS RESPONSE PROTEIN NHAX"/>
    <property type="match status" value="1"/>
</dbReference>
<evidence type="ECO:0000259" key="3">
    <source>
        <dbReference type="Pfam" id="PF00582"/>
    </source>
</evidence>
<evidence type="ECO:0000313" key="4">
    <source>
        <dbReference type="EMBL" id="MEO1771416.1"/>
    </source>
</evidence>
<gene>
    <name evidence="4" type="ORF">JZO67_003396</name>
</gene>
<dbReference type="InterPro" id="IPR014729">
    <property type="entry name" value="Rossmann-like_a/b/a_fold"/>
</dbReference>
<dbReference type="Gene3D" id="3.40.50.620">
    <property type="entry name" value="HUPs"/>
    <property type="match status" value="1"/>
</dbReference>
<dbReference type="InterPro" id="IPR006015">
    <property type="entry name" value="Universal_stress_UspA"/>
</dbReference>
<dbReference type="SUPFAM" id="SSF52402">
    <property type="entry name" value="Adenine nucleotide alpha hydrolases-like"/>
    <property type="match status" value="1"/>
</dbReference>
<dbReference type="PIRSF" id="PIRSF006276">
    <property type="entry name" value="UspA"/>
    <property type="match status" value="1"/>
</dbReference>
<proteinExistence type="inferred from homology"/>
<sequence length="139" mass="15298">MKEYRKILVPVDGSDLAEKAFLEASQIAKRNQAQLLLLTVIDVTSFRGTASVNSIEITKELQKNAQQMITKLKEKVDFPLETQIAAGNPKLEIIKAAEDFESELIVMGATGLSRLGQWMLGSTTGYVVNHSSCNVMVIK</sequence>
<comment type="subcellular location">
    <subcellularLocation>
        <location evidence="2">Cytoplasm</location>
    </subcellularLocation>
</comment>
<dbReference type="RefSeq" id="WP_207702762.1">
    <property type="nucleotide sequence ID" value="NZ_JAFREL020000003.1"/>
</dbReference>